<evidence type="ECO:0000256" key="8">
    <source>
        <dbReference type="ARBA" id="ARBA00023002"/>
    </source>
</evidence>
<dbReference type="GO" id="GO:0048038">
    <property type="term" value="F:quinone binding"/>
    <property type="evidence" value="ECO:0007669"/>
    <property type="project" value="UniProtKB-KW"/>
</dbReference>
<sequence length="176" mass="20054">MVSTEIEFRSIIHKTRISIISICFLGIILSLYAYYVEFQAEHNSQYKALCDISSKMSCSKVFKSRWGKGFGLLGYVIGENSPLNLPNSVFGIVFYCLQIMCALSPSPLLTELQFSTSVLSNIASVYLAYILYFILDDFCVVCVSTYITNALLFVFIYLKRKTQSELQMYQICEHTD</sequence>
<feature type="domain" description="Vitamin K epoxide reductase" evidence="13">
    <location>
        <begin position="12"/>
        <end position="160"/>
    </location>
</feature>
<protein>
    <recommendedName>
        <fullName evidence="3">vitamin-K-epoxide reductase (warfarin-sensitive)</fullName>
        <ecNumber evidence="3">1.17.4.4</ecNumber>
    </recommendedName>
</protein>
<dbReference type="PANTHER" id="PTHR14519">
    <property type="entry name" value="VITAMIN K EPOXIDE REDUCTASE COMPLEX, SUBUNIT 1"/>
    <property type="match status" value="1"/>
</dbReference>
<dbReference type="InterPro" id="IPR038354">
    <property type="entry name" value="VKOR_sf"/>
</dbReference>
<keyword evidence="11" id="KW-0676">Redox-active center</keyword>
<evidence type="ECO:0000259" key="13">
    <source>
        <dbReference type="SMART" id="SM00756"/>
    </source>
</evidence>
<keyword evidence="7 12" id="KW-1133">Transmembrane helix</keyword>
<keyword evidence="8" id="KW-0560">Oxidoreductase</keyword>
<evidence type="ECO:0000313" key="15">
    <source>
        <dbReference type="Proteomes" id="UP001186944"/>
    </source>
</evidence>
<evidence type="ECO:0000256" key="1">
    <source>
        <dbReference type="ARBA" id="ARBA00004477"/>
    </source>
</evidence>
<keyword evidence="6" id="KW-0256">Endoplasmic reticulum</keyword>
<comment type="caution">
    <text evidence="14">The sequence shown here is derived from an EMBL/GenBank/DDBJ whole genome shotgun (WGS) entry which is preliminary data.</text>
</comment>
<evidence type="ECO:0000256" key="2">
    <source>
        <dbReference type="ARBA" id="ARBA00006214"/>
    </source>
</evidence>
<dbReference type="GO" id="GO:0005789">
    <property type="term" value="C:endoplasmic reticulum membrane"/>
    <property type="evidence" value="ECO:0007669"/>
    <property type="project" value="UniProtKB-SubCell"/>
</dbReference>
<dbReference type="Proteomes" id="UP001186944">
    <property type="component" value="Unassembled WGS sequence"/>
</dbReference>
<dbReference type="Pfam" id="PF07884">
    <property type="entry name" value="VKOR"/>
    <property type="match status" value="1"/>
</dbReference>
<dbReference type="PANTHER" id="PTHR14519:SF8">
    <property type="entry name" value="VITAMIN K EPOXIDE REDUCTASE COMPLEX SUBUNIT 1"/>
    <property type="match status" value="1"/>
</dbReference>
<keyword evidence="4 12" id="KW-0812">Transmembrane</keyword>
<dbReference type="EMBL" id="VSWD01000013">
    <property type="protein sequence ID" value="KAK3085097.1"/>
    <property type="molecule type" value="Genomic_DNA"/>
</dbReference>
<feature type="transmembrane region" description="Helical" evidence="12">
    <location>
        <begin position="88"/>
        <end position="105"/>
    </location>
</feature>
<evidence type="ECO:0000256" key="5">
    <source>
        <dbReference type="ARBA" id="ARBA00022719"/>
    </source>
</evidence>
<gene>
    <name evidence="14" type="ORF">FSP39_024141</name>
</gene>
<evidence type="ECO:0000256" key="6">
    <source>
        <dbReference type="ARBA" id="ARBA00022824"/>
    </source>
</evidence>
<feature type="transmembrane region" description="Helical" evidence="12">
    <location>
        <begin position="17"/>
        <end position="35"/>
    </location>
</feature>
<dbReference type="SMART" id="SM00756">
    <property type="entry name" value="VKc"/>
    <property type="match status" value="1"/>
</dbReference>
<keyword evidence="10" id="KW-1015">Disulfide bond</keyword>
<evidence type="ECO:0000256" key="4">
    <source>
        <dbReference type="ARBA" id="ARBA00022692"/>
    </source>
</evidence>
<evidence type="ECO:0000313" key="14">
    <source>
        <dbReference type="EMBL" id="KAK3085097.1"/>
    </source>
</evidence>
<dbReference type="FunFam" id="1.20.1440.130:FF:000001">
    <property type="entry name" value="Vitamin K epoxide reductase complex subunit 1-like 1"/>
    <property type="match status" value="1"/>
</dbReference>
<keyword evidence="5" id="KW-0874">Quinone</keyword>
<keyword evidence="9 12" id="KW-0472">Membrane</keyword>
<feature type="transmembrane region" description="Helical" evidence="12">
    <location>
        <begin position="112"/>
        <end position="132"/>
    </location>
</feature>
<evidence type="ECO:0000256" key="12">
    <source>
        <dbReference type="SAM" id="Phobius"/>
    </source>
</evidence>
<dbReference type="InterPro" id="IPR042406">
    <property type="entry name" value="VKORC1/VKORC1L1"/>
</dbReference>
<comment type="similarity">
    <text evidence="2">Belongs to the VKOR family.</text>
</comment>
<name>A0AA88XPM3_PINIB</name>
<dbReference type="CDD" id="cd12917">
    <property type="entry name" value="VKOR_euk"/>
    <property type="match status" value="1"/>
</dbReference>
<feature type="transmembrane region" description="Helical" evidence="12">
    <location>
        <begin position="138"/>
        <end position="158"/>
    </location>
</feature>
<evidence type="ECO:0000256" key="10">
    <source>
        <dbReference type="ARBA" id="ARBA00023157"/>
    </source>
</evidence>
<dbReference type="EC" id="1.17.4.4" evidence="3"/>
<evidence type="ECO:0000256" key="7">
    <source>
        <dbReference type="ARBA" id="ARBA00022989"/>
    </source>
</evidence>
<dbReference type="AlphaFoldDB" id="A0AA88XPM3"/>
<dbReference type="GO" id="GO:0047057">
    <property type="term" value="F:vitamin-K-epoxide reductase (warfarin-sensitive) activity"/>
    <property type="evidence" value="ECO:0007669"/>
    <property type="project" value="UniProtKB-EC"/>
</dbReference>
<accession>A0AA88XPM3</accession>
<organism evidence="14 15">
    <name type="scientific">Pinctada imbricata</name>
    <name type="common">Atlantic pearl-oyster</name>
    <name type="synonym">Pinctada martensii</name>
    <dbReference type="NCBI Taxonomy" id="66713"/>
    <lineage>
        <taxon>Eukaryota</taxon>
        <taxon>Metazoa</taxon>
        <taxon>Spiralia</taxon>
        <taxon>Lophotrochozoa</taxon>
        <taxon>Mollusca</taxon>
        <taxon>Bivalvia</taxon>
        <taxon>Autobranchia</taxon>
        <taxon>Pteriomorphia</taxon>
        <taxon>Pterioida</taxon>
        <taxon>Pterioidea</taxon>
        <taxon>Pteriidae</taxon>
        <taxon>Pinctada</taxon>
    </lineage>
</organism>
<evidence type="ECO:0000256" key="11">
    <source>
        <dbReference type="ARBA" id="ARBA00023284"/>
    </source>
</evidence>
<reference evidence="14" key="1">
    <citation type="submission" date="2019-08" db="EMBL/GenBank/DDBJ databases">
        <title>The improved chromosome-level genome for the pearl oyster Pinctada fucata martensii using PacBio sequencing and Hi-C.</title>
        <authorList>
            <person name="Zheng Z."/>
        </authorList>
    </citation>
    <scope>NUCLEOTIDE SEQUENCE</scope>
    <source>
        <strain evidence="14">ZZ-2019</strain>
        <tissue evidence="14">Adductor muscle</tissue>
    </source>
</reference>
<dbReference type="GO" id="GO:0042373">
    <property type="term" value="P:vitamin K metabolic process"/>
    <property type="evidence" value="ECO:0007669"/>
    <property type="project" value="InterPro"/>
</dbReference>
<keyword evidence="15" id="KW-1185">Reference proteome</keyword>
<proteinExistence type="inferred from homology"/>
<comment type="subcellular location">
    <subcellularLocation>
        <location evidence="1">Endoplasmic reticulum membrane</location>
        <topology evidence="1">Multi-pass membrane protein</topology>
    </subcellularLocation>
</comment>
<evidence type="ECO:0000256" key="3">
    <source>
        <dbReference type="ARBA" id="ARBA00012278"/>
    </source>
</evidence>
<dbReference type="Gene3D" id="1.20.1440.130">
    <property type="entry name" value="VKOR domain"/>
    <property type="match status" value="1"/>
</dbReference>
<dbReference type="InterPro" id="IPR012932">
    <property type="entry name" value="VKOR"/>
</dbReference>
<evidence type="ECO:0000256" key="9">
    <source>
        <dbReference type="ARBA" id="ARBA00023136"/>
    </source>
</evidence>